<dbReference type="InterPro" id="IPR011990">
    <property type="entry name" value="TPR-like_helical_dom_sf"/>
</dbReference>
<evidence type="ECO:0000313" key="2">
    <source>
        <dbReference type="EMBL" id="KAF9603248.1"/>
    </source>
</evidence>
<sequence length="272" mass="30001">MEKMEVAREFFEEMEFKDVVVWNIMISGYALKGDLNRALKYLRAWSLLVYNLTALHGTRSYQACTNLSLLQHGKEIHAYCIKTDGLVSDLLIANSLVDLYAKCRTVERLLVGNSIQSNKRMCETNTITLSGALAACSLVKDLKLGKEIHGFVIRKQIELSTGVGSALMTMYSGCDQCSILFPGKGFEIREGNPWHGQGVSALNFLRGMLVSNIEPNKVTIVSVLPACARLAALRQAQDYNSHSCSCCDLIVALSSVNSALRFLLALLLRKSA</sequence>
<accession>A0A835LPH8</accession>
<dbReference type="InterPro" id="IPR046960">
    <property type="entry name" value="PPR_At4g14850-like_plant"/>
</dbReference>
<dbReference type="Gene3D" id="1.25.40.10">
    <property type="entry name" value="Tetratricopeptide repeat domain"/>
    <property type="match status" value="2"/>
</dbReference>
<dbReference type="PANTHER" id="PTHR24015">
    <property type="entry name" value="OS07G0578800 PROTEIN-RELATED"/>
    <property type="match status" value="1"/>
</dbReference>
<dbReference type="AlphaFoldDB" id="A0A835LPH8"/>
<dbReference type="NCBIfam" id="TIGR00756">
    <property type="entry name" value="PPR"/>
    <property type="match status" value="1"/>
</dbReference>
<dbReference type="GO" id="GO:0009451">
    <property type="term" value="P:RNA modification"/>
    <property type="evidence" value="ECO:0007669"/>
    <property type="project" value="InterPro"/>
</dbReference>
<dbReference type="GO" id="GO:0003723">
    <property type="term" value="F:RNA binding"/>
    <property type="evidence" value="ECO:0007669"/>
    <property type="project" value="InterPro"/>
</dbReference>
<reference evidence="2 3" key="1">
    <citation type="submission" date="2020-10" db="EMBL/GenBank/DDBJ databases">
        <title>The Coptis chinensis genome and diversification of protoberbering-type alkaloids.</title>
        <authorList>
            <person name="Wang B."/>
            <person name="Shu S."/>
            <person name="Song C."/>
            <person name="Liu Y."/>
        </authorList>
    </citation>
    <scope>NUCLEOTIDE SEQUENCE [LARGE SCALE GENOMIC DNA]</scope>
    <source>
        <strain evidence="2">HL-2020</strain>
        <tissue evidence="2">Leaf</tissue>
    </source>
</reference>
<evidence type="ECO:0000313" key="3">
    <source>
        <dbReference type="Proteomes" id="UP000631114"/>
    </source>
</evidence>
<evidence type="ECO:0008006" key="4">
    <source>
        <dbReference type="Google" id="ProtNLM"/>
    </source>
</evidence>
<protein>
    <recommendedName>
        <fullName evidence="4">Pentatricopeptide repeat-containing protein</fullName>
    </recommendedName>
</protein>
<proteinExistence type="predicted"/>
<gene>
    <name evidence="2" type="ORF">IFM89_034581</name>
</gene>
<keyword evidence="3" id="KW-1185">Reference proteome</keyword>
<dbReference type="InterPro" id="IPR002885">
    <property type="entry name" value="PPR_rpt"/>
</dbReference>
<dbReference type="Proteomes" id="UP000631114">
    <property type="component" value="Unassembled WGS sequence"/>
</dbReference>
<keyword evidence="1" id="KW-0677">Repeat</keyword>
<name>A0A835LPH8_9MAGN</name>
<dbReference type="EMBL" id="JADFTS010000006">
    <property type="protein sequence ID" value="KAF9603248.1"/>
    <property type="molecule type" value="Genomic_DNA"/>
</dbReference>
<comment type="caution">
    <text evidence="2">The sequence shown here is derived from an EMBL/GenBank/DDBJ whole genome shotgun (WGS) entry which is preliminary data.</text>
</comment>
<evidence type="ECO:0000256" key="1">
    <source>
        <dbReference type="ARBA" id="ARBA00022737"/>
    </source>
</evidence>
<organism evidence="2 3">
    <name type="scientific">Coptis chinensis</name>
    <dbReference type="NCBI Taxonomy" id="261450"/>
    <lineage>
        <taxon>Eukaryota</taxon>
        <taxon>Viridiplantae</taxon>
        <taxon>Streptophyta</taxon>
        <taxon>Embryophyta</taxon>
        <taxon>Tracheophyta</taxon>
        <taxon>Spermatophyta</taxon>
        <taxon>Magnoliopsida</taxon>
        <taxon>Ranunculales</taxon>
        <taxon>Ranunculaceae</taxon>
        <taxon>Coptidoideae</taxon>
        <taxon>Coptis</taxon>
    </lineage>
</organism>
<dbReference type="Pfam" id="PF01535">
    <property type="entry name" value="PPR"/>
    <property type="match status" value="1"/>
</dbReference>
<dbReference type="OrthoDB" id="185373at2759"/>